<dbReference type="Gene3D" id="3.40.30.10">
    <property type="entry name" value="Glutaredoxin"/>
    <property type="match status" value="1"/>
</dbReference>
<dbReference type="InterPro" id="IPR036282">
    <property type="entry name" value="Glutathione-S-Trfase_C_sf"/>
</dbReference>
<dbReference type="InterPro" id="IPR054416">
    <property type="entry name" value="GST_UstS-like_C"/>
</dbReference>
<evidence type="ECO:0000259" key="1">
    <source>
        <dbReference type="PROSITE" id="PS50404"/>
    </source>
</evidence>
<feature type="domain" description="GST N-terminal" evidence="1">
    <location>
        <begin position="13"/>
        <end position="89"/>
    </location>
</feature>
<reference evidence="2 3" key="1">
    <citation type="journal article" date="2018" name="Nat. Biotechnol.">
        <title>A standardized bacterial taxonomy based on genome phylogeny substantially revises the tree of life.</title>
        <authorList>
            <person name="Parks D.H."/>
            <person name="Chuvochina M."/>
            <person name="Waite D.W."/>
            <person name="Rinke C."/>
            <person name="Skarshewski A."/>
            <person name="Chaumeil P.A."/>
            <person name="Hugenholtz P."/>
        </authorList>
    </citation>
    <scope>NUCLEOTIDE SEQUENCE [LARGE SCALE GENOMIC DNA]</scope>
    <source>
        <strain evidence="2">UBA10707</strain>
    </source>
</reference>
<dbReference type="InterPro" id="IPR004045">
    <property type="entry name" value="Glutathione_S-Trfase_N"/>
</dbReference>
<keyword evidence="2" id="KW-0808">Transferase</keyword>
<dbReference type="PANTHER" id="PTHR43968:SF6">
    <property type="entry name" value="GLUTATHIONE S-TRANSFERASE OMEGA"/>
    <property type="match status" value="1"/>
</dbReference>
<organism evidence="2 3">
    <name type="scientific">Advenella kashmirensis</name>
    <dbReference type="NCBI Taxonomy" id="310575"/>
    <lineage>
        <taxon>Bacteria</taxon>
        <taxon>Pseudomonadati</taxon>
        <taxon>Pseudomonadota</taxon>
        <taxon>Betaproteobacteria</taxon>
        <taxon>Burkholderiales</taxon>
        <taxon>Alcaligenaceae</taxon>
    </lineage>
</organism>
<dbReference type="PANTHER" id="PTHR43968">
    <property type="match status" value="1"/>
</dbReference>
<dbReference type="EMBL" id="DOEK01000028">
    <property type="protein sequence ID" value="HBP30052.1"/>
    <property type="molecule type" value="Genomic_DNA"/>
</dbReference>
<accession>A0A356LGL3</accession>
<protein>
    <submittedName>
        <fullName evidence="2">Glutathione S-transferase</fullName>
    </submittedName>
</protein>
<evidence type="ECO:0000313" key="3">
    <source>
        <dbReference type="Proteomes" id="UP000264036"/>
    </source>
</evidence>
<name>A0A356LGL3_9BURK</name>
<dbReference type="Proteomes" id="UP000264036">
    <property type="component" value="Unassembled WGS sequence"/>
</dbReference>
<dbReference type="GO" id="GO:0016740">
    <property type="term" value="F:transferase activity"/>
    <property type="evidence" value="ECO:0007669"/>
    <property type="project" value="UniProtKB-KW"/>
</dbReference>
<dbReference type="SUPFAM" id="SSF47616">
    <property type="entry name" value="GST C-terminal domain-like"/>
    <property type="match status" value="1"/>
</dbReference>
<dbReference type="InterPro" id="IPR036249">
    <property type="entry name" value="Thioredoxin-like_sf"/>
</dbReference>
<gene>
    <name evidence="2" type="ORF">DD666_11620</name>
</gene>
<dbReference type="InterPro" id="IPR050983">
    <property type="entry name" value="GST_Omega/HSP26"/>
</dbReference>
<comment type="caution">
    <text evidence="2">The sequence shown here is derived from an EMBL/GenBank/DDBJ whole genome shotgun (WGS) entry which is preliminary data.</text>
</comment>
<dbReference type="SUPFAM" id="SSF52833">
    <property type="entry name" value="Thioredoxin-like"/>
    <property type="match status" value="1"/>
</dbReference>
<proteinExistence type="predicted"/>
<evidence type="ECO:0000313" key="2">
    <source>
        <dbReference type="EMBL" id="HBP30052.1"/>
    </source>
</evidence>
<dbReference type="PROSITE" id="PS50404">
    <property type="entry name" value="GST_NTER"/>
    <property type="match status" value="1"/>
</dbReference>
<dbReference type="AlphaFoldDB" id="A0A356LGL3"/>
<dbReference type="Pfam" id="PF13409">
    <property type="entry name" value="GST_N_2"/>
    <property type="match status" value="1"/>
</dbReference>
<sequence length="242" mass="27309">MSKETRMIRLYELCASEPDLVFSPYCWRVRLALAHKRLPFEGLPVGFMEKEKIAFADSRLVPVLTDGDTVVKESLDILEYLDRTYPQAPLGLDSDAGRARVRFISELILRHITPVIFKPSLMAIYEAQPESAKGYFRESREKRFGCTLEQLHATADASEAHKALGALESQLKNMPYLDGTQPGATDFVVAAHLIFSWVFGFQYWEDDSAVGQWFTRLLEAYAEVAGPVKRQIDPAAAQYRAA</sequence>
<dbReference type="Pfam" id="PF22041">
    <property type="entry name" value="GST_C_7"/>
    <property type="match status" value="1"/>
</dbReference>
<dbReference type="Gene3D" id="1.20.1050.10">
    <property type="match status" value="1"/>
</dbReference>
<dbReference type="GO" id="GO:0005737">
    <property type="term" value="C:cytoplasm"/>
    <property type="evidence" value="ECO:0007669"/>
    <property type="project" value="TreeGrafter"/>
</dbReference>